<evidence type="ECO:0000256" key="1">
    <source>
        <dbReference type="ARBA" id="ARBA00023284"/>
    </source>
</evidence>
<evidence type="ECO:0000313" key="2">
    <source>
        <dbReference type="EMBL" id="TRY74899.1"/>
    </source>
</evidence>
<keyword evidence="1" id="KW-0676">Redox-active center</keyword>
<dbReference type="STRING" id="6832.A0A553PB73"/>
<feature type="non-terminal residue" evidence="2">
    <location>
        <position position="1"/>
    </location>
</feature>
<sequence length="90" mass="10125">YAPKFRKLKADLEARLGDKIEVTYEATPSTTGKFEVTLVDSGKVLHSKIGGDGYVDNNDKLEKIVKVDALIRILNMTQISKFQKENRLGR</sequence>
<accession>A0A553PB73</accession>
<dbReference type="AlphaFoldDB" id="A0A553PB73"/>
<gene>
    <name evidence="2" type="ORF">TCAL_07099</name>
</gene>
<dbReference type="EMBL" id="VCGU01000005">
    <property type="protein sequence ID" value="TRY74899.1"/>
    <property type="molecule type" value="Genomic_DNA"/>
</dbReference>
<evidence type="ECO:0000313" key="3">
    <source>
        <dbReference type="Proteomes" id="UP000318571"/>
    </source>
</evidence>
<dbReference type="NCBIfam" id="TIGR02174">
    <property type="entry name" value="CXXU_selWTH"/>
    <property type="match status" value="1"/>
</dbReference>
<proteinExistence type="predicted"/>
<dbReference type="Pfam" id="PF10262">
    <property type="entry name" value="Rdx"/>
    <property type="match status" value="1"/>
</dbReference>
<dbReference type="Gene3D" id="3.40.30.10">
    <property type="entry name" value="Glutaredoxin"/>
    <property type="match status" value="1"/>
</dbReference>
<reference evidence="2 3" key="1">
    <citation type="journal article" date="2018" name="Nat. Ecol. Evol.">
        <title>Genomic signatures of mitonuclear coevolution across populations of Tigriopus californicus.</title>
        <authorList>
            <person name="Barreto F.S."/>
            <person name="Watson E.T."/>
            <person name="Lima T.G."/>
            <person name="Willett C.S."/>
            <person name="Edmands S."/>
            <person name="Li W."/>
            <person name="Burton R.S."/>
        </authorList>
    </citation>
    <scope>NUCLEOTIDE SEQUENCE [LARGE SCALE GENOMIC DNA]</scope>
    <source>
        <strain evidence="2 3">San Diego</strain>
    </source>
</reference>
<dbReference type="Proteomes" id="UP000318571">
    <property type="component" value="Chromosome 2"/>
</dbReference>
<keyword evidence="3" id="KW-1185">Reference proteome</keyword>
<name>A0A553PB73_TIGCA</name>
<dbReference type="InterPro" id="IPR011893">
    <property type="entry name" value="Selenoprotein_Rdx-typ"/>
</dbReference>
<protein>
    <submittedName>
        <fullName evidence="2">Uncharacterized protein</fullName>
    </submittedName>
</protein>
<comment type="caution">
    <text evidence="2">The sequence shown here is derived from an EMBL/GenBank/DDBJ whole genome shotgun (WGS) entry which is preliminary data.</text>
</comment>
<organism evidence="2 3">
    <name type="scientific">Tigriopus californicus</name>
    <name type="common">Marine copepod</name>
    <dbReference type="NCBI Taxonomy" id="6832"/>
    <lineage>
        <taxon>Eukaryota</taxon>
        <taxon>Metazoa</taxon>
        <taxon>Ecdysozoa</taxon>
        <taxon>Arthropoda</taxon>
        <taxon>Crustacea</taxon>
        <taxon>Multicrustacea</taxon>
        <taxon>Hexanauplia</taxon>
        <taxon>Copepoda</taxon>
        <taxon>Harpacticoida</taxon>
        <taxon>Harpacticidae</taxon>
        <taxon>Tigriopus</taxon>
    </lineage>
</organism>